<gene>
    <name evidence="9" type="ORF">BHK69_22655</name>
</gene>
<dbReference type="Pfam" id="PF00355">
    <property type="entry name" value="Rieske"/>
    <property type="match status" value="1"/>
</dbReference>
<dbReference type="CDD" id="cd03469">
    <property type="entry name" value="Rieske_RO_Alpha_N"/>
    <property type="match status" value="1"/>
</dbReference>
<evidence type="ECO:0000256" key="5">
    <source>
        <dbReference type="ARBA" id="ARBA00023004"/>
    </source>
</evidence>
<evidence type="ECO:0000313" key="9">
    <source>
        <dbReference type="EMBL" id="AOO84710.1"/>
    </source>
</evidence>
<dbReference type="InterPro" id="IPR017941">
    <property type="entry name" value="Rieske_2Fe-2S"/>
</dbReference>
<organism evidence="9 10">
    <name type="scientific">Bosea vaviloviae</name>
    <dbReference type="NCBI Taxonomy" id="1526658"/>
    <lineage>
        <taxon>Bacteria</taxon>
        <taxon>Pseudomonadati</taxon>
        <taxon>Pseudomonadota</taxon>
        <taxon>Alphaproteobacteria</taxon>
        <taxon>Hyphomicrobiales</taxon>
        <taxon>Boseaceae</taxon>
        <taxon>Bosea</taxon>
    </lineage>
</organism>
<keyword evidence="10" id="KW-1185">Reference proteome</keyword>
<dbReference type="CDD" id="cd08884">
    <property type="entry name" value="RHO_alpha_C_GbcA-like"/>
    <property type="match status" value="1"/>
</dbReference>
<evidence type="ECO:0000256" key="3">
    <source>
        <dbReference type="ARBA" id="ARBA00022723"/>
    </source>
</evidence>
<feature type="domain" description="Rieske" evidence="8">
    <location>
        <begin position="44"/>
        <end position="149"/>
    </location>
</feature>
<dbReference type="PANTHER" id="PTHR43756">
    <property type="entry name" value="CHOLINE MONOOXYGENASE, CHLOROPLASTIC"/>
    <property type="match status" value="1"/>
</dbReference>
<evidence type="ECO:0000256" key="7">
    <source>
        <dbReference type="ARBA" id="ARBA00023027"/>
    </source>
</evidence>
<evidence type="ECO:0000259" key="8">
    <source>
        <dbReference type="PROSITE" id="PS51296"/>
    </source>
</evidence>
<sequence>MIDRDRISRLLAERREGFSLPQAFYVDPALHEADLKAVFETEWLFACNSCEIKRPGDYLTLAVGDNPIVVLRDRDGGVRAFHNSCRHRGSRICGKEKGRATRLVCPYHQWVYELDGSLLNARQMPDDFDRGEYGLHPVHVEVICGMVYICLAQSPPDLARFRAGVTPYIAPHMPDRTKVAFEMTIIEEANWKLVIENNRECYHCAGNHPELLVTLVEFALPDDPRGPAQFKQLMDAKTAKWDALGLPHKPADGGEEFRCIRLPFHEGAVSFTGDGGPACRKLLGDFTEPDLGSVRMFRAPNNWNHFLSDHILHFRVLPLGQDRTAVRTTWLVHEDAVEGVDYEIERLTEVWIATNAQDAELAEVNHRGIRSMAYRPGPYAPSEFMLTHFANWYAGKMEAFVGAPSPVRIAAE</sequence>
<dbReference type="GO" id="GO:0051537">
    <property type="term" value="F:2 iron, 2 sulfur cluster binding"/>
    <property type="evidence" value="ECO:0007669"/>
    <property type="project" value="UniProtKB-KW"/>
</dbReference>
<name>A0A1D7UBF6_9HYPH</name>
<dbReference type="InterPro" id="IPR001663">
    <property type="entry name" value="Rng_hydr_dOase-A"/>
</dbReference>
<dbReference type="GO" id="GO:0016491">
    <property type="term" value="F:oxidoreductase activity"/>
    <property type="evidence" value="ECO:0007669"/>
    <property type="project" value="UniProtKB-KW"/>
</dbReference>
<accession>A0A1D7UBF6</accession>
<dbReference type="InterPro" id="IPR036922">
    <property type="entry name" value="Rieske_2Fe-2S_sf"/>
</dbReference>
<keyword evidence="7" id="KW-0520">NAD</keyword>
<dbReference type="SUPFAM" id="SSF50022">
    <property type="entry name" value="ISP domain"/>
    <property type="match status" value="1"/>
</dbReference>
<dbReference type="Proteomes" id="UP000094969">
    <property type="component" value="Chromosome"/>
</dbReference>
<dbReference type="PROSITE" id="PS00570">
    <property type="entry name" value="RING_HYDROXYL_ALPHA"/>
    <property type="match status" value="1"/>
</dbReference>
<dbReference type="STRING" id="1526658.BHK69_22655"/>
<evidence type="ECO:0000256" key="2">
    <source>
        <dbReference type="ARBA" id="ARBA00022714"/>
    </source>
</evidence>
<dbReference type="PRINTS" id="PR00090">
    <property type="entry name" value="RNGDIOXGNASE"/>
</dbReference>
<keyword evidence="5" id="KW-0408">Iron</keyword>
<dbReference type="InterPro" id="IPR015881">
    <property type="entry name" value="ARHD_Rieske_2Fe_2S"/>
</dbReference>
<reference evidence="9 10" key="1">
    <citation type="journal article" date="2015" name="Antonie Van Leeuwenhoek">
        <title>Bosea vaviloviae sp. nov., a new species of slow-growing rhizobia isolated from nodules of the relict species Vavilovia formosa (Stev.) Fed.</title>
        <authorList>
            <person name="Safronova V.I."/>
            <person name="Kuznetsova I.G."/>
            <person name="Sazanova A.L."/>
            <person name="Kimeklis A.K."/>
            <person name="Belimov A.A."/>
            <person name="Andronov E.E."/>
            <person name="Pinaev A.G."/>
            <person name="Chizhevskaya E.P."/>
            <person name="Pukhaev A.R."/>
            <person name="Popov K.P."/>
            <person name="Willems A."/>
            <person name="Tikhonovich I.A."/>
        </authorList>
    </citation>
    <scope>NUCLEOTIDE SEQUENCE [LARGE SCALE GENOMIC DNA]</scope>
    <source>
        <strain evidence="9 10">Vaf18</strain>
    </source>
</reference>
<keyword evidence="6" id="KW-0411">Iron-sulfur</keyword>
<dbReference type="AlphaFoldDB" id="A0A1D7UBF6"/>
<dbReference type="GO" id="GO:0005506">
    <property type="term" value="F:iron ion binding"/>
    <property type="evidence" value="ECO:0007669"/>
    <property type="project" value="InterPro"/>
</dbReference>
<evidence type="ECO:0000256" key="6">
    <source>
        <dbReference type="ARBA" id="ARBA00023014"/>
    </source>
</evidence>
<evidence type="ECO:0000256" key="4">
    <source>
        <dbReference type="ARBA" id="ARBA00023002"/>
    </source>
</evidence>
<dbReference type="Pfam" id="PF00848">
    <property type="entry name" value="Ring_hydroxyl_A"/>
    <property type="match status" value="1"/>
</dbReference>
<protein>
    <submittedName>
        <fullName evidence="9">Rieske (2Fe-2S) protein</fullName>
    </submittedName>
</protein>
<dbReference type="RefSeq" id="WP_069693896.1">
    <property type="nucleotide sequence ID" value="NZ_CP017147.1"/>
</dbReference>
<dbReference type="PANTHER" id="PTHR43756:SF5">
    <property type="entry name" value="CHOLINE MONOOXYGENASE, CHLOROPLASTIC"/>
    <property type="match status" value="1"/>
</dbReference>
<dbReference type="SUPFAM" id="SSF55961">
    <property type="entry name" value="Bet v1-like"/>
    <property type="match status" value="1"/>
</dbReference>
<dbReference type="Gene3D" id="3.90.380.10">
    <property type="entry name" value="Naphthalene 1,2-dioxygenase Alpha Subunit, Chain A, domain 1"/>
    <property type="match status" value="1"/>
</dbReference>
<comment type="cofactor">
    <cofactor evidence="1">
        <name>Fe cation</name>
        <dbReference type="ChEBI" id="CHEBI:24875"/>
    </cofactor>
</comment>
<evidence type="ECO:0000313" key="10">
    <source>
        <dbReference type="Proteomes" id="UP000094969"/>
    </source>
</evidence>
<keyword evidence="4" id="KW-0560">Oxidoreductase</keyword>
<dbReference type="Gene3D" id="2.102.10.10">
    <property type="entry name" value="Rieske [2Fe-2S] iron-sulphur domain"/>
    <property type="match status" value="1"/>
</dbReference>
<dbReference type="InterPro" id="IPR015879">
    <property type="entry name" value="Ring_hydroxy_dOase_asu_C_dom"/>
</dbReference>
<dbReference type="EMBL" id="CP017147">
    <property type="protein sequence ID" value="AOO84710.1"/>
    <property type="molecule type" value="Genomic_DNA"/>
</dbReference>
<dbReference type="KEGG" id="bvv:BHK69_22655"/>
<keyword evidence="2" id="KW-0001">2Fe-2S</keyword>
<evidence type="ECO:0000256" key="1">
    <source>
        <dbReference type="ARBA" id="ARBA00001962"/>
    </source>
</evidence>
<dbReference type="PROSITE" id="PS51296">
    <property type="entry name" value="RIESKE"/>
    <property type="match status" value="1"/>
</dbReference>
<keyword evidence="3" id="KW-0479">Metal-binding</keyword>
<proteinExistence type="predicted"/>